<evidence type="ECO:0000313" key="7">
    <source>
        <dbReference type="Proteomes" id="UP000679950"/>
    </source>
</evidence>
<keyword evidence="3 4" id="KW-0443">Lipid metabolism</keyword>
<dbReference type="SUPFAM" id="SSF52151">
    <property type="entry name" value="FabD/lysophospholipase-like"/>
    <property type="match status" value="1"/>
</dbReference>
<feature type="active site" description="Nucleophile" evidence="4">
    <location>
        <position position="39"/>
    </location>
</feature>
<protein>
    <submittedName>
        <fullName evidence="6">NTE family protein YlbK</fullName>
    </submittedName>
</protein>
<dbReference type="PROSITE" id="PS51635">
    <property type="entry name" value="PNPLA"/>
    <property type="match status" value="1"/>
</dbReference>
<evidence type="ECO:0000256" key="2">
    <source>
        <dbReference type="ARBA" id="ARBA00022963"/>
    </source>
</evidence>
<dbReference type="EMBL" id="BORB01000020">
    <property type="protein sequence ID" value="GIN58200.1"/>
    <property type="molecule type" value="Genomic_DNA"/>
</dbReference>
<dbReference type="PANTHER" id="PTHR14226">
    <property type="entry name" value="NEUROPATHY TARGET ESTERASE/SWISS CHEESE D.MELANOGASTER"/>
    <property type="match status" value="1"/>
</dbReference>
<dbReference type="CDD" id="cd07205">
    <property type="entry name" value="Pat_PNPLA6_PNPLA7_NTE1_like"/>
    <property type="match status" value="1"/>
</dbReference>
<feature type="short sequence motif" description="GXSXG" evidence="4">
    <location>
        <begin position="37"/>
        <end position="41"/>
    </location>
</feature>
<accession>A0ABQ4KJR4</accession>
<feature type="domain" description="PNPLA" evidence="5">
    <location>
        <begin position="6"/>
        <end position="164"/>
    </location>
</feature>
<dbReference type="InterPro" id="IPR016035">
    <property type="entry name" value="Acyl_Trfase/lysoPLipase"/>
</dbReference>
<keyword evidence="2 4" id="KW-0442">Lipid degradation</keyword>
<keyword evidence="7" id="KW-1185">Reference proteome</keyword>
<dbReference type="InterPro" id="IPR002641">
    <property type="entry name" value="PNPLA_dom"/>
</dbReference>
<evidence type="ECO:0000256" key="1">
    <source>
        <dbReference type="ARBA" id="ARBA00022801"/>
    </source>
</evidence>
<feature type="active site" description="Proton acceptor" evidence="4">
    <location>
        <position position="151"/>
    </location>
</feature>
<proteinExistence type="predicted"/>
<dbReference type="Proteomes" id="UP000679950">
    <property type="component" value="Unassembled WGS sequence"/>
</dbReference>
<dbReference type="InterPro" id="IPR050301">
    <property type="entry name" value="NTE"/>
</dbReference>
<dbReference type="PANTHER" id="PTHR14226:SF76">
    <property type="entry name" value="NTE FAMILY PROTEIN RSSA"/>
    <property type="match status" value="1"/>
</dbReference>
<keyword evidence="1 4" id="KW-0378">Hydrolase</keyword>
<evidence type="ECO:0000256" key="3">
    <source>
        <dbReference type="ARBA" id="ARBA00023098"/>
    </source>
</evidence>
<evidence type="ECO:0000259" key="5">
    <source>
        <dbReference type="PROSITE" id="PS51635"/>
    </source>
</evidence>
<comment type="caution">
    <text evidence="6">The sequence shown here is derived from an EMBL/GenBank/DDBJ whole genome shotgun (WGS) entry which is preliminary data.</text>
</comment>
<sequence length="269" mass="29827">MKHTGLSLGGGSLRGVAHIGALKELVDQGITITHIAGTSAGAVVGGLYACGIQPEMMRSMVQQLSIRRYLDFALNRKGMLKGDRIYQSLLKWTEGRHFSDLGIPFAVICVDLITGEMVVIDSGEVALAMRASIAIPGIFSPVEINDQLLVDGYILNNNPADIVRKMGAENVTSVRVRSTNPHYPTNLLSVVNRYIDIASQKNTDRCLEQYADLLIDIDLQDIGRFEIKSLSRSIALGQHETKKVLRHYENKTNRENVIYMEDWLNKMQG</sequence>
<comment type="caution">
    <text evidence="4">Lacks conserved residue(s) required for the propagation of feature annotation.</text>
</comment>
<gene>
    <name evidence="6" type="primary">ylbK</name>
    <name evidence="6" type="ORF">J8TS2_25190</name>
</gene>
<evidence type="ECO:0000256" key="4">
    <source>
        <dbReference type="PROSITE-ProRule" id="PRU01161"/>
    </source>
</evidence>
<dbReference type="Pfam" id="PF01734">
    <property type="entry name" value="Patatin"/>
    <property type="match status" value="1"/>
</dbReference>
<evidence type="ECO:0000313" key="6">
    <source>
        <dbReference type="EMBL" id="GIN58200.1"/>
    </source>
</evidence>
<name>A0ABQ4KJR4_9BACI</name>
<dbReference type="Gene3D" id="3.40.1090.10">
    <property type="entry name" value="Cytosolic phospholipase A2 catalytic domain"/>
    <property type="match status" value="2"/>
</dbReference>
<reference evidence="6 7" key="1">
    <citation type="submission" date="2021-03" db="EMBL/GenBank/DDBJ databases">
        <title>Antimicrobial resistance genes in bacteria isolated from Japanese honey, and their potential for conferring macrolide and lincosamide resistance in the American foulbrood pathogen Paenibacillus larvae.</title>
        <authorList>
            <person name="Okamoto M."/>
            <person name="Kumagai M."/>
            <person name="Kanamori H."/>
            <person name="Takamatsu D."/>
        </authorList>
    </citation>
    <scope>NUCLEOTIDE SEQUENCE [LARGE SCALE GENOMIC DNA]</scope>
    <source>
        <strain evidence="6 7">J8TS2</strain>
    </source>
</reference>
<organism evidence="6 7">
    <name type="scientific">Lederbergia ruris</name>
    <dbReference type="NCBI Taxonomy" id="217495"/>
    <lineage>
        <taxon>Bacteria</taxon>
        <taxon>Bacillati</taxon>
        <taxon>Bacillota</taxon>
        <taxon>Bacilli</taxon>
        <taxon>Bacillales</taxon>
        <taxon>Bacillaceae</taxon>
        <taxon>Lederbergia</taxon>
    </lineage>
</organism>
<dbReference type="RefSeq" id="WP_212966487.1">
    <property type="nucleotide sequence ID" value="NZ_BORB01000020.1"/>
</dbReference>